<dbReference type="GO" id="GO:1990112">
    <property type="term" value="C:RQC complex"/>
    <property type="evidence" value="ECO:0007669"/>
    <property type="project" value="TreeGrafter"/>
</dbReference>
<dbReference type="InterPro" id="IPR051608">
    <property type="entry name" value="RQC_Subunit_NEMF"/>
</dbReference>
<accession>A0A371QW95</accession>
<proteinExistence type="predicted"/>
<dbReference type="InterPro" id="IPR008532">
    <property type="entry name" value="NFACT_RNA-bd"/>
</dbReference>
<dbReference type="Gene3D" id="2.30.310.10">
    <property type="entry name" value="ibrinogen binding protein from staphylococcus aureus domain"/>
    <property type="match status" value="1"/>
</dbReference>
<name>A0A371QW95_9CREN</name>
<gene>
    <name evidence="3" type="ORF">CGL51_10005</name>
    <name evidence="4" type="ORF">CGL52_04265</name>
</gene>
<dbReference type="Proteomes" id="UP000256877">
    <property type="component" value="Unassembled WGS sequence"/>
</dbReference>
<organism evidence="3 6">
    <name type="scientific">Pyrobaculum aerophilum</name>
    <dbReference type="NCBI Taxonomy" id="13773"/>
    <lineage>
        <taxon>Archaea</taxon>
        <taxon>Thermoproteota</taxon>
        <taxon>Thermoprotei</taxon>
        <taxon>Thermoproteales</taxon>
        <taxon>Thermoproteaceae</taxon>
        <taxon>Pyrobaculum</taxon>
    </lineage>
</organism>
<dbReference type="Pfam" id="PF05670">
    <property type="entry name" value="NFACT-R_1"/>
    <property type="match status" value="1"/>
</dbReference>
<dbReference type="RefSeq" id="WP_116421625.1">
    <property type="nucleotide sequence ID" value="NZ_NMUE01000036.1"/>
</dbReference>
<protein>
    <recommendedName>
        <fullName evidence="2">NFACT RNA-binding domain-containing protein</fullName>
    </recommendedName>
</protein>
<evidence type="ECO:0000313" key="5">
    <source>
        <dbReference type="Proteomes" id="UP000256877"/>
    </source>
</evidence>
<dbReference type="OrthoDB" id="10943at2157"/>
<evidence type="ECO:0000313" key="6">
    <source>
        <dbReference type="Proteomes" id="UP000257123"/>
    </source>
</evidence>
<dbReference type="NCBIfam" id="NF041120">
    <property type="entry name" value="RqcH_arch"/>
    <property type="match status" value="1"/>
</dbReference>
<feature type="domain" description="NFACT RNA-binding" evidence="2">
    <location>
        <begin position="407"/>
        <end position="514"/>
    </location>
</feature>
<dbReference type="GO" id="GO:0072344">
    <property type="term" value="P:rescue of stalled ribosome"/>
    <property type="evidence" value="ECO:0007669"/>
    <property type="project" value="TreeGrafter"/>
</dbReference>
<dbReference type="GO" id="GO:0043023">
    <property type="term" value="F:ribosomal large subunit binding"/>
    <property type="evidence" value="ECO:0007669"/>
    <property type="project" value="TreeGrafter"/>
</dbReference>
<dbReference type="PANTHER" id="PTHR15239:SF6">
    <property type="entry name" value="RIBOSOME QUALITY CONTROL COMPLEX SUBUNIT NEMF"/>
    <property type="match status" value="1"/>
</dbReference>
<evidence type="ECO:0000259" key="2">
    <source>
        <dbReference type="Pfam" id="PF05670"/>
    </source>
</evidence>
<evidence type="ECO:0000313" key="3">
    <source>
        <dbReference type="EMBL" id="RFA94495.1"/>
    </source>
</evidence>
<evidence type="ECO:0000256" key="1">
    <source>
        <dbReference type="SAM" id="Coils"/>
    </source>
</evidence>
<sequence>MKKVVTAFDLLASVVEMSGLAGNKLENVYRTGAGFLFKFAGGYISATKYRISLTSVIPEKTHEGAETLRGLFRDDRLAEVAMPRFDRIAELVFGSGKIIVELLEPFNMVAVRDGKVVWLLHSYRGKDRVISPGAMYAYPPAVFVDVLKADVDELQKAIDPGDLRRSLIRRLGTGPELADELIARAGTSPRAIAEEFKALVEKVRLGKIEPTVCVKDGVPITVMPIKPLSLKCDEYKQFNAFWEALDFYFAPMELESAAIQTTQELAQRRKKLEASIRELENKIPEYREEAAKLKTLAHKLLMYKLEIEEALKGMETSIRVVNVDATRIKIELPEGEQVELRKGVSIGKQISQLFDEAKELEEKAQKAAQVLEKLKKDLSKLDEEQRRAEEKLKSSVKIATKKSWFEKFHWTVTTGRKPVIGGRDASQNEVVVKKYLKEHYLFFHADIPGASAVVAPPSEDPLELLQIAQFAAAYSKAWKIGIHAVDVYYVKGVQVTKQPPSGQYLARGSFMIYGKREYVRNVRLELAVGCRKDGEAYRVVAAPPKSAHLLAEKYVVVTPGNKEKGKLGKELAQEWGGCAVEDVVAALPGPSRVSEEGRGNPLPWDEVERIFATW</sequence>
<evidence type="ECO:0000313" key="4">
    <source>
        <dbReference type="EMBL" id="RFA99219.1"/>
    </source>
</evidence>
<dbReference type="EMBL" id="NMUE01000036">
    <property type="protein sequence ID" value="RFA94495.1"/>
    <property type="molecule type" value="Genomic_DNA"/>
</dbReference>
<dbReference type="AlphaFoldDB" id="A0A371QW95"/>
<reference evidence="5 6" key="1">
    <citation type="submission" date="2017-07" db="EMBL/GenBank/DDBJ databases">
        <title>Draft genome sequence of aerobic hyperthermophilic archaea, Pyrobaculum aerophilum YKB31 and YKB32.</title>
        <authorList>
            <person name="Mochizuki T."/>
            <person name="Berliner A.J."/>
            <person name="Yoshida-Takashima Y."/>
            <person name="Takaki Y."/>
            <person name="Nunoura T."/>
            <person name="Takai K."/>
        </authorList>
    </citation>
    <scope>NUCLEOTIDE SEQUENCE [LARGE SCALE GENOMIC DNA]</scope>
    <source>
        <strain evidence="3 6">YKB31</strain>
        <strain evidence="4 5">YKB32</strain>
    </source>
</reference>
<feature type="coiled-coil region" evidence="1">
    <location>
        <begin position="350"/>
        <end position="391"/>
    </location>
</feature>
<dbReference type="Pfam" id="PF05833">
    <property type="entry name" value="NFACT_N"/>
    <property type="match status" value="1"/>
</dbReference>
<dbReference type="Proteomes" id="UP000257123">
    <property type="component" value="Unassembled WGS sequence"/>
</dbReference>
<keyword evidence="1" id="KW-0175">Coiled coil</keyword>
<feature type="coiled-coil region" evidence="1">
    <location>
        <begin position="262"/>
        <end position="296"/>
    </location>
</feature>
<dbReference type="GO" id="GO:0000049">
    <property type="term" value="F:tRNA binding"/>
    <property type="evidence" value="ECO:0007669"/>
    <property type="project" value="TreeGrafter"/>
</dbReference>
<dbReference type="PANTHER" id="PTHR15239">
    <property type="entry name" value="NUCLEAR EXPORT MEDIATOR FACTOR NEMF"/>
    <property type="match status" value="1"/>
</dbReference>
<dbReference type="EMBL" id="NMUF01000008">
    <property type="protein sequence ID" value="RFA99219.1"/>
    <property type="molecule type" value="Genomic_DNA"/>
</dbReference>
<comment type="caution">
    <text evidence="3">The sequence shown here is derived from an EMBL/GenBank/DDBJ whole genome shotgun (WGS) entry which is preliminary data.</text>
</comment>